<keyword evidence="3" id="KW-0378">Hydrolase</keyword>
<evidence type="ECO:0000256" key="2">
    <source>
        <dbReference type="ARBA" id="ARBA00022723"/>
    </source>
</evidence>
<dbReference type="EMBL" id="PXYV01000051">
    <property type="protein sequence ID" value="PSR20745.1"/>
    <property type="molecule type" value="Genomic_DNA"/>
</dbReference>
<dbReference type="Gene3D" id="3.30.70.360">
    <property type="match status" value="1"/>
</dbReference>
<dbReference type="GO" id="GO:0046872">
    <property type="term" value="F:metal ion binding"/>
    <property type="evidence" value="ECO:0007669"/>
    <property type="project" value="UniProtKB-KW"/>
</dbReference>
<dbReference type="Gene3D" id="3.40.630.10">
    <property type="entry name" value="Zn peptidases"/>
    <property type="match status" value="1"/>
</dbReference>
<dbReference type="Pfam" id="PF07687">
    <property type="entry name" value="M20_dimer"/>
    <property type="match status" value="1"/>
</dbReference>
<dbReference type="NCBIfam" id="NF006579">
    <property type="entry name" value="PRK09104.1"/>
    <property type="match status" value="1"/>
</dbReference>
<feature type="domain" description="Peptidase M20 dimerisation" evidence="4">
    <location>
        <begin position="197"/>
        <end position="357"/>
    </location>
</feature>
<evidence type="ECO:0000313" key="5">
    <source>
        <dbReference type="EMBL" id="PSR20745.1"/>
    </source>
</evidence>
<dbReference type="PANTHER" id="PTHR43270">
    <property type="entry name" value="BETA-ALA-HIS DIPEPTIDASE"/>
    <property type="match status" value="1"/>
</dbReference>
<dbReference type="SUPFAM" id="SSF53187">
    <property type="entry name" value="Zn-dependent exopeptidases"/>
    <property type="match status" value="1"/>
</dbReference>
<evidence type="ECO:0000256" key="1">
    <source>
        <dbReference type="ARBA" id="ARBA00022670"/>
    </source>
</evidence>
<keyword evidence="1" id="KW-0645">Protease</keyword>
<gene>
    <name evidence="5" type="ORF">C7B45_13435</name>
</gene>
<proteinExistence type="predicted"/>
<dbReference type="NCBIfam" id="NF005914">
    <property type="entry name" value="PRK07907.1"/>
    <property type="match status" value="1"/>
</dbReference>
<reference evidence="5 6" key="1">
    <citation type="journal article" date="2014" name="BMC Genomics">
        <title>Comparison of environmental and isolate Sulfobacillus genomes reveals diverse carbon, sulfur, nitrogen, and hydrogen metabolisms.</title>
        <authorList>
            <person name="Justice N.B."/>
            <person name="Norman A."/>
            <person name="Brown C.T."/>
            <person name="Singh A."/>
            <person name="Thomas B.C."/>
            <person name="Banfield J.F."/>
        </authorList>
    </citation>
    <scope>NUCLEOTIDE SEQUENCE [LARGE SCALE GENOMIC DNA]</scope>
    <source>
        <strain evidence="5">AMDSBA3</strain>
    </source>
</reference>
<dbReference type="GO" id="GO:0006508">
    <property type="term" value="P:proteolysis"/>
    <property type="evidence" value="ECO:0007669"/>
    <property type="project" value="UniProtKB-KW"/>
</dbReference>
<sequence>MPDNRLQAALSYLKAHYPEHLEQLQEFLRIPSISALSQHAVDVAKAGDWLKQRLSQAGFFNAEVHVTEGHPIVTASTAIRPDRPTVLIYGHYDVQPVDPLPSWHHGPFEPTIIDDILYARGASDDKGQVFMQVIAAEAWEQTKGLPVNLKFLFEGEEEIGSTHLGAYIRAHQRELAADIAVISDTPMYQEGYPAISYGLRGLASLEISVEGPYQDLHSGTYGGTVMNPAHALAQLIAALHDRDGRVLVPGFYDQVDSLSPQEREALGQLPFDEEEFRKSLNVPQLFGEAGYSVNERAWVRPTLEVNGLWSGFTGEGQKTIIPASAHAKITCRLVPHQDPHQIVDAISQYLESHVPPGVRLRIQRGNAAPGIVTPIDHPAVQAAQAAIQSVYQTPASYIRMGGSIPVVVDFAQVLGMPTLLLGFALPDENFHAPNEHFHLENFRRGAATLATLWQYLGGNHD</sequence>
<accession>A0A2T2WER7</accession>
<dbReference type="InterPro" id="IPR002933">
    <property type="entry name" value="Peptidase_M20"/>
</dbReference>
<comment type="caution">
    <text evidence="5">The sequence shown here is derived from an EMBL/GenBank/DDBJ whole genome shotgun (WGS) entry which is preliminary data.</text>
</comment>
<dbReference type="NCBIfam" id="NF006053">
    <property type="entry name" value="PRK08201.1"/>
    <property type="match status" value="1"/>
</dbReference>
<protein>
    <submittedName>
        <fullName evidence="5">Dipeptidase</fullName>
    </submittedName>
</protein>
<dbReference type="GO" id="GO:0008233">
    <property type="term" value="F:peptidase activity"/>
    <property type="evidence" value="ECO:0007669"/>
    <property type="project" value="UniProtKB-KW"/>
</dbReference>
<dbReference type="PANTHER" id="PTHR43270:SF12">
    <property type="entry name" value="SUCCINYL-DIAMINOPIMELATE DESUCCINYLASE"/>
    <property type="match status" value="1"/>
</dbReference>
<evidence type="ECO:0000256" key="3">
    <source>
        <dbReference type="ARBA" id="ARBA00022801"/>
    </source>
</evidence>
<organism evidence="5 6">
    <name type="scientific">Sulfobacillus acidophilus</name>
    <dbReference type="NCBI Taxonomy" id="53633"/>
    <lineage>
        <taxon>Bacteria</taxon>
        <taxon>Bacillati</taxon>
        <taxon>Bacillota</taxon>
        <taxon>Clostridia</taxon>
        <taxon>Eubacteriales</taxon>
        <taxon>Clostridiales Family XVII. Incertae Sedis</taxon>
        <taxon>Sulfobacillus</taxon>
    </lineage>
</organism>
<name>A0A2T2WER7_9FIRM</name>
<evidence type="ECO:0000259" key="4">
    <source>
        <dbReference type="Pfam" id="PF07687"/>
    </source>
</evidence>
<dbReference type="InterPro" id="IPR051458">
    <property type="entry name" value="Cyt/Met_Dipeptidase"/>
</dbReference>
<dbReference type="Pfam" id="PF01546">
    <property type="entry name" value="Peptidase_M20"/>
    <property type="match status" value="1"/>
</dbReference>
<evidence type="ECO:0000313" key="6">
    <source>
        <dbReference type="Proteomes" id="UP000241848"/>
    </source>
</evidence>
<dbReference type="InterPro" id="IPR011650">
    <property type="entry name" value="Peptidase_M20_dimer"/>
</dbReference>
<dbReference type="AlphaFoldDB" id="A0A2T2WER7"/>
<keyword evidence="2" id="KW-0479">Metal-binding</keyword>
<dbReference type="Proteomes" id="UP000241848">
    <property type="component" value="Unassembled WGS sequence"/>
</dbReference>